<dbReference type="Proteomes" id="UP000091956">
    <property type="component" value="Unassembled WGS sequence"/>
</dbReference>
<dbReference type="SUPFAM" id="SSF56112">
    <property type="entry name" value="Protein kinase-like (PK-like)"/>
    <property type="match status" value="1"/>
</dbReference>
<dbReference type="GO" id="GO:0035556">
    <property type="term" value="P:intracellular signal transduction"/>
    <property type="evidence" value="ECO:0007669"/>
    <property type="project" value="TreeGrafter"/>
</dbReference>
<evidence type="ECO:0000256" key="3">
    <source>
        <dbReference type="ARBA" id="ARBA00022741"/>
    </source>
</evidence>
<dbReference type="PROSITE" id="PS00108">
    <property type="entry name" value="PROTEIN_KINASE_ST"/>
    <property type="match status" value="1"/>
</dbReference>
<dbReference type="GO" id="GO:0005085">
    <property type="term" value="F:guanyl-nucleotide exchange factor activity"/>
    <property type="evidence" value="ECO:0007669"/>
    <property type="project" value="UniProtKB-KW"/>
</dbReference>
<keyword evidence="3" id="KW-0547">Nucleotide-binding</keyword>
<comment type="similarity">
    <text evidence="1">Belongs to the synembryn family.</text>
</comment>
<evidence type="ECO:0000256" key="4">
    <source>
        <dbReference type="ARBA" id="ARBA00022840"/>
    </source>
</evidence>
<accession>A0A1B8GLN6</accession>
<dbReference type="InterPro" id="IPR011009">
    <property type="entry name" value="Kinase-like_dom_sf"/>
</dbReference>
<keyword evidence="4" id="KW-0067">ATP-binding</keyword>
<dbReference type="SMART" id="SM00220">
    <property type="entry name" value="S_TKc"/>
    <property type="match status" value="1"/>
</dbReference>
<feature type="domain" description="Protein kinase" evidence="6">
    <location>
        <begin position="98"/>
        <end position="385"/>
    </location>
</feature>
<dbReference type="Pfam" id="PF10165">
    <property type="entry name" value="Ric8"/>
    <property type="match status" value="1"/>
</dbReference>
<reference evidence="7 8" key="1">
    <citation type="submission" date="2016-03" db="EMBL/GenBank/DDBJ databases">
        <title>Comparative genomics of Pseudogymnoascus destructans, the fungus causing white-nose syndrome of bats.</title>
        <authorList>
            <person name="Palmer J.M."/>
            <person name="Drees K.P."/>
            <person name="Foster J.T."/>
            <person name="Lindner D.L."/>
        </authorList>
    </citation>
    <scope>NUCLEOTIDE SEQUENCE [LARGE SCALE GENOMIC DNA]</scope>
    <source>
        <strain evidence="7 8">UAMH 10579</strain>
    </source>
</reference>
<dbReference type="STRING" id="342668.A0A1B8GLN6"/>
<gene>
    <name evidence="7" type="ORF">VE01_04070</name>
</gene>
<name>A0A1B8GLN6_9PEZI</name>
<dbReference type="Gene3D" id="1.10.510.10">
    <property type="entry name" value="Transferase(Phosphotransferase) domain 1"/>
    <property type="match status" value="1"/>
</dbReference>
<evidence type="ECO:0000259" key="6">
    <source>
        <dbReference type="PROSITE" id="PS50011"/>
    </source>
</evidence>
<keyword evidence="2" id="KW-0344">Guanine-nucleotide releasing factor</keyword>
<dbReference type="InterPro" id="IPR008271">
    <property type="entry name" value="Ser/Thr_kinase_AS"/>
</dbReference>
<dbReference type="GO" id="GO:0005737">
    <property type="term" value="C:cytoplasm"/>
    <property type="evidence" value="ECO:0007669"/>
    <property type="project" value="TreeGrafter"/>
</dbReference>
<dbReference type="InterPro" id="IPR000719">
    <property type="entry name" value="Prot_kinase_dom"/>
</dbReference>
<dbReference type="PROSITE" id="PS50011">
    <property type="entry name" value="PROTEIN_KINASE_DOM"/>
    <property type="match status" value="1"/>
</dbReference>
<keyword evidence="5" id="KW-0143">Chaperone</keyword>
<dbReference type="EMBL" id="KV460226">
    <property type="protein sequence ID" value="OBT96716.1"/>
    <property type="molecule type" value="Genomic_DNA"/>
</dbReference>
<dbReference type="PANTHER" id="PTHR24346:SF30">
    <property type="entry name" value="MATERNAL EMBRYONIC LEUCINE ZIPPER KINASE"/>
    <property type="match status" value="1"/>
</dbReference>
<evidence type="ECO:0000256" key="5">
    <source>
        <dbReference type="ARBA" id="ARBA00023186"/>
    </source>
</evidence>
<dbReference type="RefSeq" id="XP_018130449.1">
    <property type="nucleotide sequence ID" value="XM_018273547.2"/>
</dbReference>
<proteinExistence type="inferred from homology"/>
<keyword evidence="8" id="KW-1185">Reference proteome</keyword>
<sequence>MKPPKKAPAKVAPPVLTGPAKLAEVARVIYELNRDLGKICMLPHQRDAALEQLKVYGRDSKDADPMFTNEGIETNTRHAFNSPSFTTSRCALRCLANAMLLNPSARARFVELHYEKKLCQRLKNGNQEDELLVSRIIFLTTYGGNIDIENLIDHHHLADNINHNIARHAKQYDEAHKIEEIQSDRPSYSFMKDDTDPSVVSLIHYDAVNLSLELEYIGPNLATFSDRDRMSLLPETSQNRIWRDITSGIEYMHAQNVTHLDIKPQNILLQEGGRAVLCDFDISVRGAKPVPCNAGTPWYVPPEHIFDGRRGREGDVWPFGGTMLFVTLHKEAHGKMLNWLREVRRAADAAPKNLSLVRSMLEPNPRKRITAAQLTIELAAQVSWKSSGSELVANLALLNI</sequence>
<dbReference type="GeneID" id="28837456"/>
<dbReference type="InterPro" id="IPR019318">
    <property type="entry name" value="Gua_nucleotide_exch_fac_Ric8"/>
</dbReference>
<dbReference type="GO" id="GO:0004674">
    <property type="term" value="F:protein serine/threonine kinase activity"/>
    <property type="evidence" value="ECO:0007669"/>
    <property type="project" value="TreeGrafter"/>
</dbReference>
<dbReference type="AlphaFoldDB" id="A0A1B8GLN6"/>
<evidence type="ECO:0000313" key="7">
    <source>
        <dbReference type="EMBL" id="OBT96716.1"/>
    </source>
</evidence>
<reference evidence="8" key="2">
    <citation type="journal article" date="2018" name="Nat. Commun.">
        <title>Extreme sensitivity to ultraviolet light in the fungal pathogen causing white-nose syndrome of bats.</title>
        <authorList>
            <person name="Palmer J.M."/>
            <person name="Drees K.P."/>
            <person name="Foster J.T."/>
            <person name="Lindner D.L."/>
        </authorList>
    </citation>
    <scope>NUCLEOTIDE SEQUENCE [LARGE SCALE GENOMIC DNA]</scope>
    <source>
        <strain evidence="8">UAMH 10579</strain>
    </source>
</reference>
<organism evidence="7 8">
    <name type="scientific">Pseudogymnoascus verrucosus</name>
    <dbReference type="NCBI Taxonomy" id="342668"/>
    <lineage>
        <taxon>Eukaryota</taxon>
        <taxon>Fungi</taxon>
        <taxon>Dikarya</taxon>
        <taxon>Ascomycota</taxon>
        <taxon>Pezizomycotina</taxon>
        <taxon>Leotiomycetes</taxon>
        <taxon>Thelebolales</taxon>
        <taxon>Thelebolaceae</taxon>
        <taxon>Pseudogymnoascus</taxon>
    </lineage>
</organism>
<dbReference type="GO" id="GO:0005524">
    <property type="term" value="F:ATP binding"/>
    <property type="evidence" value="ECO:0007669"/>
    <property type="project" value="UniProtKB-KW"/>
</dbReference>
<protein>
    <recommendedName>
        <fullName evidence="6">Protein kinase domain-containing protein</fullName>
    </recommendedName>
</protein>
<evidence type="ECO:0000313" key="8">
    <source>
        <dbReference type="Proteomes" id="UP000091956"/>
    </source>
</evidence>
<dbReference type="PANTHER" id="PTHR24346">
    <property type="entry name" value="MAP/MICROTUBULE AFFINITY-REGULATING KINASE"/>
    <property type="match status" value="1"/>
</dbReference>
<evidence type="ECO:0000256" key="2">
    <source>
        <dbReference type="ARBA" id="ARBA00022658"/>
    </source>
</evidence>
<evidence type="ECO:0000256" key="1">
    <source>
        <dbReference type="ARBA" id="ARBA00009049"/>
    </source>
</evidence>
<dbReference type="Pfam" id="PF00069">
    <property type="entry name" value="Pkinase"/>
    <property type="match status" value="1"/>
</dbReference>